<feature type="transmembrane region" description="Helical" evidence="2">
    <location>
        <begin position="205"/>
        <end position="225"/>
    </location>
</feature>
<feature type="transmembrane region" description="Helical" evidence="2">
    <location>
        <begin position="154"/>
        <end position="173"/>
    </location>
</feature>
<keyword evidence="2" id="KW-0472">Membrane</keyword>
<comment type="caution">
    <text evidence="3">The sequence shown here is derived from an EMBL/GenBank/DDBJ whole genome shotgun (WGS) entry which is preliminary data.</text>
</comment>
<organism evidence="3 4">
    <name type="scientific">Basidiobolus meristosporus CBS 931.73</name>
    <dbReference type="NCBI Taxonomy" id="1314790"/>
    <lineage>
        <taxon>Eukaryota</taxon>
        <taxon>Fungi</taxon>
        <taxon>Fungi incertae sedis</taxon>
        <taxon>Zoopagomycota</taxon>
        <taxon>Entomophthoromycotina</taxon>
        <taxon>Basidiobolomycetes</taxon>
        <taxon>Basidiobolales</taxon>
        <taxon>Basidiobolaceae</taxon>
        <taxon>Basidiobolus</taxon>
    </lineage>
</organism>
<reference evidence="3 4" key="1">
    <citation type="submission" date="2016-07" db="EMBL/GenBank/DDBJ databases">
        <title>Pervasive Adenine N6-methylation of Active Genes in Fungi.</title>
        <authorList>
            <consortium name="DOE Joint Genome Institute"/>
            <person name="Mondo S.J."/>
            <person name="Dannebaum R.O."/>
            <person name="Kuo R.C."/>
            <person name="Labutti K."/>
            <person name="Haridas S."/>
            <person name="Kuo A."/>
            <person name="Salamov A."/>
            <person name="Ahrendt S.R."/>
            <person name="Lipzen A."/>
            <person name="Sullivan W."/>
            <person name="Andreopoulos W.B."/>
            <person name="Clum A."/>
            <person name="Lindquist E."/>
            <person name="Daum C."/>
            <person name="Ramamoorthy G.K."/>
            <person name="Gryganskyi A."/>
            <person name="Culley D."/>
            <person name="Magnuson J.K."/>
            <person name="James T.Y."/>
            <person name="O'Malley M.A."/>
            <person name="Stajich J.E."/>
            <person name="Spatafora J.W."/>
            <person name="Visel A."/>
            <person name="Grigoriev I.V."/>
        </authorList>
    </citation>
    <scope>NUCLEOTIDE SEQUENCE [LARGE SCALE GENOMIC DNA]</scope>
    <source>
        <strain evidence="3 4">CBS 931.73</strain>
    </source>
</reference>
<evidence type="ECO:0000313" key="3">
    <source>
        <dbReference type="EMBL" id="ORX80596.1"/>
    </source>
</evidence>
<dbReference type="AlphaFoldDB" id="A0A1Y1X5F9"/>
<keyword evidence="2" id="KW-0812">Transmembrane</keyword>
<protein>
    <submittedName>
        <fullName evidence="3">Uncharacterized protein</fullName>
    </submittedName>
</protein>
<dbReference type="OrthoDB" id="5537068at2759"/>
<dbReference type="Proteomes" id="UP000193498">
    <property type="component" value="Unassembled WGS sequence"/>
</dbReference>
<dbReference type="InParanoid" id="A0A1Y1X5F9"/>
<name>A0A1Y1X5F9_9FUNG</name>
<feature type="region of interest" description="Disordered" evidence="1">
    <location>
        <begin position="1"/>
        <end position="36"/>
    </location>
</feature>
<gene>
    <name evidence="3" type="ORF">K493DRAFT_320851</name>
</gene>
<evidence type="ECO:0000256" key="1">
    <source>
        <dbReference type="SAM" id="MobiDB-lite"/>
    </source>
</evidence>
<feature type="compositionally biased region" description="Basic and acidic residues" evidence="1">
    <location>
        <begin position="22"/>
        <end position="36"/>
    </location>
</feature>
<evidence type="ECO:0000256" key="2">
    <source>
        <dbReference type="SAM" id="Phobius"/>
    </source>
</evidence>
<keyword evidence="4" id="KW-1185">Reference proteome</keyword>
<evidence type="ECO:0000313" key="4">
    <source>
        <dbReference type="Proteomes" id="UP000193498"/>
    </source>
</evidence>
<keyword evidence="2" id="KW-1133">Transmembrane helix</keyword>
<dbReference type="EMBL" id="MCFE01000734">
    <property type="protein sequence ID" value="ORX80596.1"/>
    <property type="molecule type" value="Genomic_DNA"/>
</dbReference>
<sequence>MSEARKNTHQAAEKVSNAYDEATDKLPESSEVRSKAHDIAHKAADTWDNLSAEAQGAKKKAAEEWEHVKDQLPSQEEIQRKAQYAAGKLQEGWEVFEDEAAFIGKKAGGAVERIGSPIAAYFSNTDPLRQWLMSGLCFGASGYAFSYLRNSNAGWLAAGIGALYAYGANLIGLSDYQLGYDLTSAASIGVIALSGRKAFSTNEGFSVILAVLGGITGLTNITKAYQIRYGKYQRGTVKRH</sequence>
<accession>A0A1Y1X5F9</accession>
<proteinExistence type="predicted"/>